<feature type="coiled-coil region" evidence="8">
    <location>
        <begin position="320"/>
        <end position="392"/>
    </location>
</feature>
<proteinExistence type="predicted"/>
<dbReference type="SMART" id="SM00387">
    <property type="entry name" value="HATPase_c"/>
    <property type="match status" value="1"/>
</dbReference>
<name>A0ABP8NJL0_9BACT</name>
<dbReference type="SMART" id="SM00342">
    <property type="entry name" value="HTH_ARAC"/>
    <property type="match status" value="1"/>
</dbReference>
<dbReference type="InterPro" id="IPR005467">
    <property type="entry name" value="His_kinase_dom"/>
</dbReference>
<dbReference type="SMART" id="SM00388">
    <property type="entry name" value="HisKA"/>
    <property type="match status" value="1"/>
</dbReference>
<dbReference type="SUPFAM" id="SSF53822">
    <property type="entry name" value="Periplasmic binding protein-like I"/>
    <property type="match status" value="1"/>
</dbReference>
<accession>A0ABP8NJL0</accession>
<dbReference type="InterPro" id="IPR003661">
    <property type="entry name" value="HisK_dim/P_dom"/>
</dbReference>
<feature type="transmembrane region" description="Helical" evidence="9">
    <location>
        <begin position="341"/>
        <end position="362"/>
    </location>
</feature>
<dbReference type="Gene3D" id="3.40.50.2300">
    <property type="match status" value="3"/>
</dbReference>
<dbReference type="InterPro" id="IPR003594">
    <property type="entry name" value="HATPase_dom"/>
</dbReference>
<evidence type="ECO:0000259" key="11">
    <source>
        <dbReference type="PROSITE" id="PS01124"/>
    </source>
</evidence>
<evidence type="ECO:0000256" key="2">
    <source>
        <dbReference type="ARBA" id="ARBA00012438"/>
    </source>
</evidence>
<dbReference type="InterPro" id="IPR011006">
    <property type="entry name" value="CheY-like_superfamily"/>
</dbReference>
<dbReference type="PANTHER" id="PTHR43547">
    <property type="entry name" value="TWO-COMPONENT HISTIDINE KINASE"/>
    <property type="match status" value="1"/>
</dbReference>
<dbReference type="InterPro" id="IPR001789">
    <property type="entry name" value="Sig_transdc_resp-reg_receiver"/>
</dbReference>
<dbReference type="Gene3D" id="1.10.287.130">
    <property type="match status" value="1"/>
</dbReference>
<feature type="domain" description="HTH araC/xylS-type" evidence="11">
    <location>
        <begin position="803"/>
        <end position="902"/>
    </location>
</feature>
<dbReference type="CDD" id="cd17574">
    <property type="entry name" value="REC_OmpR"/>
    <property type="match status" value="1"/>
</dbReference>
<dbReference type="SUPFAM" id="SSF55874">
    <property type="entry name" value="ATPase domain of HSP90 chaperone/DNA topoisomerase II/histidine kinase"/>
    <property type="match status" value="1"/>
</dbReference>
<dbReference type="PROSITE" id="PS50110">
    <property type="entry name" value="RESPONSE_REGULATORY"/>
    <property type="match status" value="1"/>
</dbReference>
<evidence type="ECO:0000256" key="8">
    <source>
        <dbReference type="SAM" id="Coils"/>
    </source>
</evidence>
<evidence type="ECO:0000256" key="5">
    <source>
        <dbReference type="ARBA" id="ARBA00023125"/>
    </source>
</evidence>
<keyword evidence="9" id="KW-0812">Transmembrane</keyword>
<feature type="domain" description="Histidine kinase" evidence="12">
    <location>
        <begin position="406"/>
        <end position="621"/>
    </location>
</feature>
<evidence type="ECO:0000256" key="1">
    <source>
        <dbReference type="ARBA" id="ARBA00000085"/>
    </source>
</evidence>
<dbReference type="PROSITE" id="PS50109">
    <property type="entry name" value="HIS_KIN"/>
    <property type="match status" value="1"/>
</dbReference>
<evidence type="ECO:0000256" key="4">
    <source>
        <dbReference type="ARBA" id="ARBA00023015"/>
    </source>
</evidence>
<dbReference type="EMBL" id="BAABHD010000081">
    <property type="protein sequence ID" value="GAA4466510.1"/>
    <property type="molecule type" value="Genomic_DNA"/>
</dbReference>
<keyword evidence="5" id="KW-0238">DNA-binding</keyword>
<comment type="caution">
    <text evidence="14">The sequence shown here is derived from an EMBL/GenBank/DDBJ whole genome shotgun (WGS) entry which is preliminary data.</text>
</comment>
<dbReference type="SUPFAM" id="SSF46689">
    <property type="entry name" value="Homeodomain-like"/>
    <property type="match status" value="1"/>
</dbReference>
<feature type="modified residue" description="4-aspartylphosphate" evidence="7">
    <location>
        <position position="708"/>
    </location>
</feature>
<dbReference type="CDD" id="cd00082">
    <property type="entry name" value="HisKA"/>
    <property type="match status" value="1"/>
</dbReference>
<dbReference type="InterPro" id="IPR009057">
    <property type="entry name" value="Homeodomain-like_sf"/>
</dbReference>
<dbReference type="Gene3D" id="1.10.10.60">
    <property type="entry name" value="Homeodomain-like"/>
    <property type="match status" value="1"/>
</dbReference>
<dbReference type="SMART" id="SM00448">
    <property type="entry name" value="REC"/>
    <property type="match status" value="1"/>
</dbReference>
<dbReference type="SUPFAM" id="SSF52172">
    <property type="entry name" value="CheY-like"/>
    <property type="match status" value="1"/>
</dbReference>
<evidence type="ECO:0000256" key="10">
    <source>
        <dbReference type="SAM" id="SignalP"/>
    </source>
</evidence>
<feature type="domain" description="Response regulatory" evidence="13">
    <location>
        <begin position="660"/>
        <end position="775"/>
    </location>
</feature>
<dbReference type="InterPro" id="IPR028082">
    <property type="entry name" value="Peripla_BP_I"/>
</dbReference>
<dbReference type="PROSITE" id="PS00041">
    <property type="entry name" value="HTH_ARAC_FAMILY_1"/>
    <property type="match status" value="1"/>
</dbReference>
<evidence type="ECO:0000313" key="15">
    <source>
        <dbReference type="Proteomes" id="UP001501175"/>
    </source>
</evidence>
<dbReference type="RefSeq" id="WP_345247969.1">
    <property type="nucleotide sequence ID" value="NZ_BAABHD010000081.1"/>
</dbReference>
<dbReference type="Pfam" id="PF13407">
    <property type="entry name" value="Peripla_BP_4"/>
    <property type="match status" value="1"/>
</dbReference>
<evidence type="ECO:0000256" key="3">
    <source>
        <dbReference type="ARBA" id="ARBA00022553"/>
    </source>
</evidence>
<keyword evidence="4" id="KW-0805">Transcription regulation</keyword>
<dbReference type="InterPro" id="IPR018060">
    <property type="entry name" value="HTH_AraC"/>
</dbReference>
<dbReference type="InterPro" id="IPR036097">
    <property type="entry name" value="HisK_dim/P_sf"/>
</dbReference>
<dbReference type="Pfam" id="PF12833">
    <property type="entry name" value="HTH_18"/>
    <property type="match status" value="1"/>
</dbReference>
<dbReference type="InterPro" id="IPR018062">
    <property type="entry name" value="HTH_AraC-typ_CS"/>
</dbReference>
<keyword evidence="8" id="KW-0175">Coiled coil</keyword>
<feature type="chain" id="PRO_5046180878" description="histidine kinase" evidence="10">
    <location>
        <begin position="18"/>
        <end position="907"/>
    </location>
</feature>
<keyword evidence="9" id="KW-1133">Transmembrane helix</keyword>
<dbReference type="PROSITE" id="PS01124">
    <property type="entry name" value="HTH_ARAC_FAMILY_2"/>
    <property type="match status" value="1"/>
</dbReference>
<evidence type="ECO:0000313" key="14">
    <source>
        <dbReference type="EMBL" id="GAA4466510.1"/>
    </source>
</evidence>
<dbReference type="CDD" id="cd06308">
    <property type="entry name" value="PBP1_sensor_kinase-like"/>
    <property type="match status" value="1"/>
</dbReference>
<keyword evidence="9" id="KW-0472">Membrane</keyword>
<keyword evidence="10" id="KW-0732">Signal</keyword>
<dbReference type="Pfam" id="PF02518">
    <property type="entry name" value="HATPase_c"/>
    <property type="match status" value="1"/>
</dbReference>
<dbReference type="SUPFAM" id="SSF47384">
    <property type="entry name" value="Homodimeric domain of signal transducing histidine kinase"/>
    <property type="match status" value="1"/>
</dbReference>
<evidence type="ECO:0000259" key="12">
    <source>
        <dbReference type="PROSITE" id="PS50109"/>
    </source>
</evidence>
<dbReference type="PRINTS" id="PR00344">
    <property type="entry name" value="BCTRLSENSOR"/>
</dbReference>
<gene>
    <name evidence="14" type="ORF">GCM10023189_48650</name>
</gene>
<feature type="signal peptide" evidence="10">
    <location>
        <begin position="1"/>
        <end position="17"/>
    </location>
</feature>
<keyword evidence="3 7" id="KW-0597">Phosphoprotein</keyword>
<keyword evidence="15" id="KW-1185">Reference proteome</keyword>
<evidence type="ECO:0000256" key="6">
    <source>
        <dbReference type="ARBA" id="ARBA00023163"/>
    </source>
</evidence>
<evidence type="ECO:0000256" key="9">
    <source>
        <dbReference type="SAM" id="Phobius"/>
    </source>
</evidence>
<dbReference type="InterPro" id="IPR004358">
    <property type="entry name" value="Sig_transdc_His_kin-like_C"/>
</dbReference>
<sequence length="907" mass="102462">MMKYFFLPLLLWFTLNACNSGQQRKTYRIGFSQCTGADEWRRYMLNEMNRELTFHPNYTLLYQDAGNSTDRQISQIHSLVDEGIDLLIVSPNETSTSITQAVESVFKKGIPVVVIDRKIETESYNAYIGADNVEIGRMAGAYIGNLLNGKGRIVEVWGLPGSSPAQERHRGLREALTRYPQVQISKELNGQWEKDTARRVAAAHLSDLKAADLVFTHNDVMGLGVYEVSKAAGLDKQLRFVGIDALPGPNAGMQFINEGILTASFLYPTGGQEAIETAVRILEGKSVKRDNMLNSIQVDASNIRALKAQTDKLLAQQYDIEKQSRRIDELTRTYSTQRNTLYLTLGSLVIVLVLGAWALYLVREKQAAYRKLEKQNAEILEQKDKIEAVSKQARLATEDKLRFYSYISHEFNTPLSLILTPTEDLLTKKNVSPHELKSSLSLVQKNAHRLLRLVNQMLDLRKTDAGKLVLKASEQDIVAFARDIVQDFRRKADKQRIDLQFITARPELMVWFDGEKLDKVLFNLLSNAFKYTPKGGLIHLLLDVRDNQVMIQVQDNGEGMTPEEQAHAFDLFFSGTKPFNLGNGLGLALSREFVSLHQGYIDVQSEKGKGTTFTMLLPLGNTHLAPEEMAGTPLAHTPMALPDIEEVPKKLVPASGRKGTLLVVEDHDDLRQFLVSRLSDEYEILAEPTGEKGWERILEAVPDLIISDIMLPGLDGLQLTQRTKTDFRTSHIPVILLTAKGQMEHRIEGTRAGADAYIAKPFNTTHLIETIRTTLANREKWQRRMNTDFVSQSGNRQEKKFLNELTALIEQNLTDNSYGVEQLSRDMGLSRVQLYRKVQALLDMTITDYFAQIRLKKAKYLLKESTRTMAEIAYEAGFSSPAYFTTFFKQHTQQTPSEYRRSPSVNA</sequence>
<evidence type="ECO:0000256" key="7">
    <source>
        <dbReference type="PROSITE-ProRule" id="PRU00169"/>
    </source>
</evidence>
<dbReference type="PANTHER" id="PTHR43547:SF2">
    <property type="entry name" value="HYBRID SIGNAL TRANSDUCTION HISTIDINE KINASE C"/>
    <property type="match status" value="1"/>
</dbReference>
<dbReference type="Pfam" id="PF00072">
    <property type="entry name" value="Response_reg"/>
    <property type="match status" value="1"/>
</dbReference>
<reference evidence="15" key="1">
    <citation type="journal article" date="2019" name="Int. J. Syst. Evol. Microbiol.">
        <title>The Global Catalogue of Microorganisms (GCM) 10K type strain sequencing project: providing services to taxonomists for standard genome sequencing and annotation.</title>
        <authorList>
            <consortium name="The Broad Institute Genomics Platform"/>
            <consortium name="The Broad Institute Genome Sequencing Center for Infectious Disease"/>
            <person name="Wu L."/>
            <person name="Ma J."/>
        </authorList>
    </citation>
    <scope>NUCLEOTIDE SEQUENCE [LARGE SCALE GENOMIC DNA]</scope>
    <source>
        <strain evidence="15">JCM 17927</strain>
    </source>
</reference>
<dbReference type="Proteomes" id="UP001501175">
    <property type="component" value="Unassembled WGS sequence"/>
</dbReference>
<dbReference type="InterPro" id="IPR036890">
    <property type="entry name" value="HATPase_C_sf"/>
</dbReference>
<dbReference type="Gene3D" id="3.30.565.10">
    <property type="entry name" value="Histidine kinase-like ATPase, C-terminal domain"/>
    <property type="match status" value="1"/>
</dbReference>
<dbReference type="Pfam" id="PF00512">
    <property type="entry name" value="HisKA"/>
    <property type="match status" value="1"/>
</dbReference>
<organism evidence="14 15">
    <name type="scientific">Nibrella saemangeumensis</name>
    <dbReference type="NCBI Taxonomy" id="1084526"/>
    <lineage>
        <taxon>Bacteria</taxon>
        <taxon>Pseudomonadati</taxon>
        <taxon>Bacteroidota</taxon>
        <taxon>Cytophagia</taxon>
        <taxon>Cytophagales</taxon>
        <taxon>Spirosomataceae</taxon>
        <taxon>Nibrella</taxon>
    </lineage>
</organism>
<protein>
    <recommendedName>
        <fullName evidence="2">histidine kinase</fullName>
        <ecNumber evidence="2">2.7.13.3</ecNumber>
    </recommendedName>
</protein>
<keyword evidence="6" id="KW-0804">Transcription</keyword>
<dbReference type="EC" id="2.7.13.3" evidence="2"/>
<evidence type="ECO:0000259" key="13">
    <source>
        <dbReference type="PROSITE" id="PS50110"/>
    </source>
</evidence>
<dbReference type="InterPro" id="IPR025997">
    <property type="entry name" value="SBP_2_dom"/>
</dbReference>
<comment type="catalytic activity">
    <reaction evidence="1">
        <text>ATP + protein L-histidine = ADP + protein N-phospho-L-histidine.</text>
        <dbReference type="EC" id="2.7.13.3"/>
    </reaction>
</comment>